<evidence type="ECO:0000256" key="6">
    <source>
        <dbReference type="ARBA" id="ARBA00023004"/>
    </source>
</evidence>
<keyword evidence="6" id="KW-0408">Iron</keyword>
<evidence type="ECO:0000256" key="7">
    <source>
        <dbReference type="ARBA" id="ARBA00023014"/>
    </source>
</evidence>
<dbReference type="GO" id="GO:0003954">
    <property type="term" value="F:NADH dehydrogenase activity"/>
    <property type="evidence" value="ECO:0007669"/>
    <property type="project" value="TreeGrafter"/>
</dbReference>
<keyword evidence="8" id="KW-0472">Membrane</keyword>
<evidence type="ECO:0000259" key="9">
    <source>
        <dbReference type="PROSITE" id="PS51379"/>
    </source>
</evidence>
<dbReference type="Gene3D" id="3.30.70.3270">
    <property type="match status" value="1"/>
</dbReference>
<sequence length="144" mass="16952">MFFFDFCFSFFVCFYMCFVCCVTFVLPLELTFVSLLVRGNHFLRFYWCGLERCIGCRLCDYICPSLALDIRSGVSFGGLRFATHFTLSYRRCIYCGFCMHICPTDAITHSLFVSFFLVWAMYLCAPKLLFFGLVFMLFDFYLLL</sequence>
<dbReference type="SUPFAM" id="SSF54862">
    <property type="entry name" value="4Fe-4S ferredoxins"/>
    <property type="match status" value="1"/>
</dbReference>
<evidence type="ECO:0000256" key="8">
    <source>
        <dbReference type="SAM" id="Phobius"/>
    </source>
</evidence>
<dbReference type="PANTHER" id="PTHR10849">
    <property type="entry name" value="NADH DEHYDROGENASE UBIQUINONE IRON-SULFUR PROTEIN 8, MITOCHONDRIAL"/>
    <property type="match status" value="1"/>
</dbReference>
<name>A0A873A9Z7_9TRYP</name>
<evidence type="ECO:0000256" key="2">
    <source>
        <dbReference type="ARBA" id="ARBA00010277"/>
    </source>
</evidence>
<dbReference type="AlphaFoldDB" id="A0A873A9Z7"/>
<comment type="similarity">
    <text evidence="2">Belongs to the complex I 23 kDa subunit family.</text>
</comment>
<proteinExistence type="evidence at transcript level"/>
<keyword evidence="7" id="KW-0411">Iron-sulfur</keyword>
<dbReference type="PROSITE" id="PS51379">
    <property type="entry name" value="4FE4S_FER_2"/>
    <property type="match status" value="2"/>
</dbReference>
<keyword evidence="5" id="KW-1278">Translocase</keyword>
<dbReference type="InterPro" id="IPR017900">
    <property type="entry name" value="4Fe4S_Fe_S_CS"/>
</dbReference>
<dbReference type="Pfam" id="PF12838">
    <property type="entry name" value="Fer4_7"/>
    <property type="match status" value="1"/>
</dbReference>
<keyword evidence="10" id="KW-0496">Mitochondrion</keyword>
<keyword evidence="3" id="KW-0004">4Fe-4S</keyword>
<feature type="transmembrane region" description="Helical" evidence="8">
    <location>
        <begin position="12"/>
        <end position="37"/>
    </location>
</feature>
<keyword evidence="8" id="KW-1133">Transmembrane helix</keyword>
<evidence type="ECO:0000256" key="3">
    <source>
        <dbReference type="ARBA" id="ARBA00022485"/>
    </source>
</evidence>
<dbReference type="InterPro" id="IPR010226">
    <property type="entry name" value="NADH_quinone_OxRdtase_chainI"/>
</dbReference>
<geneLocation type="mitochondrion" evidence="10"/>
<evidence type="ECO:0000313" key="10">
    <source>
        <dbReference type="EMBL" id="QOY44555.1"/>
    </source>
</evidence>
<evidence type="ECO:0000256" key="4">
    <source>
        <dbReference type="ARBA" id="ARBA00022723"/>
    </source>
</evidence>
<comment type="cofactor">
    <cofactor evidence="1">
        <name>[4Fe-4S] cluster</name>
        <dbReference type="ChEBI" id="CHEBI:49883"/>
    </cofactor>
</comment>
<feature type="transmembrane region" description="Helical" evidence="8">
    <location>
        <begin position="119"/>
        <end position="143"/>
    </location>
</feature>
<dbReference type="PROSITE" id="PS00198">
    <property type="entry name" value="4FE4S_FER_1"/>
    <property type="match status" value="1"/>
</dbReference>
<accession>A0A873A9Z7</accession>
<dbReference type="GO" id="GO:0016020">
    <property type="term" value="C:membrane"/>
    <property type="evidence" value="ECO:0007669"/>
    <property type="project" value="InterPro"/>
</dbReference>
<organism evidence="10">
    <name type="scientific">Vickermania ingenoplastis</name>
    <dbReference type="NCBI Taxonomy" id="2720891"/>
    <lineage>
        <taxon>Eukaryota</taxon>
        <taxon>Discoba</taxon>
        <taxon>Euglenozoa</taxon>
        <taxon>Kinetoplastea</taxon>
        <taxon>Metakinetoplastina</taxon>
        <taxon>Trypanosomatida</taxon>
        <taxon>Trypanosomatidae</taxon>
        <taxon>Vickermania</taxon>
    </lineage>
</organism>
<dbReference type="GO" id="GO:0046872">
    <property type="term" value="F:metal ion binding"/>
    <property type="evidence" value="ECO:0007669"/>
    <property type="project" value="UniProtKB-KW"/>
</dbReference>
<feature type="domain" description="4Fe-4S ferredoxin-type" evidence="9">
    <location>
        <begin position="83"/>
        <end position="112"/>
    </location>
</feature>
<gene>
    <name evidence="10" type="primary">ND8</name>
</gene>
<dbReference type="InterPro" id="IPR017896">
    <property type="entry name" value="4Fe4S_Fe-S-bd"/>
</dbReference>
<dbReference type="GO" id="GO:0009060">
    <property type="term" value="P:aerobic respiration"/>
    <property type="evidence" value="ECO:0007669"/>
    <property type="project" value="TreeGrafter"/>
</dbReference>
<reference evidence="10" key="1">
    <citation type="submission" date="2020-11" db="EMBL/GenBank/DDBJ databases">
        <title>A novel complimentary model of RNA editing in a hybrid trypanosomatid, Vickermania ingenoplastis.</title>
        <authorList>
            <person name="Afonin D.A."/>
        </authorList>
    </citation>
    <scope>NUCLEOTIDE SEQUENCE</scope>
    <source>
        <strain evidence="10">CP021</strain>
    </source>
</reference>
<keyword evidence="4" id="KW-0479">Metal-binding</keyword>
<protein>
    <submittedName>
        <fullName evidence="10">NADH dehydrogenase subunit 8</fullName>
    </submittedName>
</protein>
<dbReference type="PANTHER" id="PTHR10849:SF20">
    <property type="entry name" value="NADH DEHYDROGENASE [UBIQUINONE] IRON-SULFUR PROTEIN 8, MITOCHONDRIAL"/>
    <property type="match status" value="1"/>
</dbReference>
<evidence type="ECO:0000256" key="1">
    <source>
        <dbReference type="ARBA" id="ARBA00001966"/>
    </source>
</evidence>
<dbReference type="EMBL" id="MW206646">
    <property type="protein sequence ID" value="QOY44555.1"/>
    <property type="molecule type" value="mRNA"/>
</dbReference>
<dbReference type="GO" id="GO:0051539">
    <property type="term" value="F:4 iron, 4 sulfur cluster binding"/>
    <property type="evidence" value="ECO:0007669"/>
    <property type="project" value="UniProtKB-KW"/>
</dbReference>
<feature type="domain" description="4Fe-4S ferredoxin-type" evidence="9">
    <location>
        <begin position="43"/>
        <end position="73"/>
    </location>
</feature>
<evidence type="ECO:0000256" key="5">
    <source>
        <dbReference type="ARBA" id="ARBA00022967"/>
    </source>
</evidence>
<keyword evidence="8" id="KW-0812">Transmembrane</keyword>